<proteinExistence type="predicted"/>
<name>A0ABW4ZXN8_9BACL</name>
<feature type="transmembrane region" description="Helical" evidence="1">
    <location>
        <begin position="49"/>
        <end position="73"/>
    </location>
</feature>
<accession>A0ABW4ZXN8</accession>
<keyword evidence="3" id="KW-1185">Reference proteome</keyword>
<organism evidence="2 3">
    <name type="scientific">Tumebacillus lipolyticus</name>
    <dbReference type="NCBI Taxonomy" id="1280370"/>
    <lineage>
        <taxon>Bacteria</taxon>
        <taxon>Bacillati</taxon>
        <taxon>Bacillota</taxon>
        <taxon>Bacilli</taxon>
        <taxon>Bacillales</taxon>
        <taxon>Alicyclobacillaceae</taxon>
        <taxon>Tumebacillus</taxon>
    </lineage>
</organism>
<comment type="caution">
    <text evidence="2">The sequence shown here is derived from an EMBL/GenBank/DDBJ whole genome shotgun (WGS) entry which is preliminary data.</text>
</comment>
<reference evidence="3" key="1">
    <citation type="journal article" date="2019" name="Int. J. Syst. Evol. Microbiol.">
        <title>The Global Catalogue of Microorganisms (GCM) 10K type strain sequencing project: providing services to taxonomists for standard genome sequencing and annotation.</title>
        <authorList>
            <consortium name="The Broad Institute Genomics Platform"/>
            <consortium name="The Broad Institute Genome Sequencing Center for Infectious Disease"/>
            <person name="Wu L."/>
            <person name="Ma J."/>
        </authorList>
    </citation>
    <scope>NUCLEOTIDE SEQUENCE [LARGE SCALE GENOMIC DNA]</scope>
    <source>
        <strain evidence="3">CGMCC 1.13574</strain>
    </source>
</reference>
<keyword evidence="1" id="KW-0812">Transmembrane</keyword>
<sequence length="76" mass="8948">MKYHQTVNHQHDPLDPPHEVWVDEQLLPLQRIEGGGPPKKVILSQMPKWLRMFFLFVMGSFLLMGAFGVYMTFFRS</sequence>
<dbReference type="RefSeq" id="WP_386046908.1">
    <property type="nucleotide sequence ID" value="NZ_JBHUIO010000006.1"/>
</dbReference>
<gene>
    <name evidence="2" type="ORF">ACFSOY_11825</name>
</gene>
<protein>
    <submittedName>
        <fullName evidence="2">Uncharacterized protein</fullName>
    </submittedName>
</protein>
<evidence type="ECO:0000313" key="3">
    <source>
        <dbReference type="Proteomes" id="UP001597343"/>
    </source>
</evidence>
<dbReference type="EMBL" id="JBHUIO010000006">
    <property type="protein sequence ID" value="MFD2170692.1"/>
    <property type="molecule type" value="Genomic_DNA"/>
</dbReference>
<keyword evidence="1" id="KW-1133">Transmembrane helix</keyword>
<evidence type="ECO:0000256" key="1">
    <source>
        <dbReference type="SAM" id="Phobius"/>
    </source>
</evidence>
<keyword evidence="1" id="KW-0472">Membrane</keyword>
<dbReference type="Proteomes" id="UP001597343">
    <property type="component" value="Unassembled WGS sequence"/>
</dbReference>
<evidence type="ECO:0000313" key="2">
    <source>
        <dbReference type="EMBL" id="MFD2170692.1"/>
    </source>
</evidence>